<organism evidence="4 5">
    <name type="scientific">Secundilactobacillus folii</name>
    <dbReference type="NCBI Taxonomy" id="2678357"/>
    <lineage>
        <taxon>Bacteria</taxon>
        <taxon>Bacillati</taxon>
        <taxon>Bacillota</taxon>
        <taxon>Bacilli</taxon>
        <taxon>Lactobacillales</taxon>
        <taxon>Lactobacillaceae</taxon>
        <taxon>Secundilactobacillus</taxon>
    </lineage>
</organism>
<proteinExistence type="predicted"/>
<feature type="domain" description="HTH merR-type" evidence="3">
    <location>
        <begin position="14"/>
        <end position="83"/>
    </location>
</feature>
<evidence type="ECO:0000313" key="5">
    <source>
        <dbReference type="Proteomes" id="UP000466388"/>
    </source>
</evidence>
<sequence>MNGGKPMINQPKKELAVKDVAQLLNISAYTVRYYTDQGLVPSVQRNINNQRVFNQDAVNWLRADLCLRETGMTIAHLREYVNMCLEGEDTIPDRYQIILAQQREAQKQLTAAQERVDYLARKVKMYQEDLNDHNDRLNPETWPVE</sequence>
<dbReference type="SUPFAM" id="SSF46955">
    <property type="entry name" value="Putative DNA-binding domain"/>
    <property type="match status" value="1"/>
</dbReference>
<keyword evidence="5" id="KW-1185">Reference proteome</keyword>
<reference evidence="4 5" key="1">
    <citation type="submission" date="2019-11" db="EMBL/GenBank/DDBJ databases">
        <title>Lactobacillus sp. nov. CRM56-3, isolated from fermented tea leaves.</title>
        <authorList>
            <person name="Phuengjayaem S."/>
            <person name="Tanasupawat S."/>
        </authorList>
    </citation>
    <scope>NUCLEOTIDE SEQUENCE [LARGE SCALE GENOMIC DNA]</scope>
    <source>
        <strain evidence="4 5">CRM56-3</strain>
    </source>
</reference>
<evidence type="ECO:0000256" key="2">
    <source>
        <dbReference type="SAM" id="Coils"/>
    </source>
</evidence>
<dbReference type="PANTHER" id="PTHR30204:SF82">
    <property type="entry name" value="TRANSCRIPTIONAL REGULATOR, MERR FAMILY"/>
    <property type="match status" value="1"/>
</dbReference>
<dbReference type="InterPro" id="IPR009061">
    <property type="entry name" value="DNA-bd_dom_put_sf"/>
</dbReference>
<dbReference type="GO" id="GO:0003677">
    <property type="term" value="F:DNA binding"/>
    <property type="evidence" value="ECO:0007669"/>
    <property type="project" value="UniProtKB-KW"/>
</dbReference>
<dbReference type="AlphaFoldDB" id="A0A7X2XWA9"/>
<gene>
    <name evidence="4" type="ORF">GM612_06345</name>
</gene>
<dbReference type="PANTHER" id="PTHR30204">
    <property type="entry name" value="REDOX-CYCLING DRUG-SENSING TRANSCRIPTIONAL ACTIVATOR SOXR"/>
    <property type="match status" value="1"/>
</dbReference>
<protein>
    <submittedName>
        <fullName evidence="4">MerR family transcriptional regulator</fullName>
    </submittedName>
</protein>
<comment type="caution">
    <text evidence="4">The sequence shown here is derived from an EMBL/GenBank/DDBJ whole genome shotgun (WGS) entry which is preliminary data.</text>
</comment>
<evidence type="ECO:0000313" key="4">
    <source>
        <dbReference type="EMBL" id="MTV82270.1"/>
    </source>
</evidence>
<dbReference type="GO" id="GO:0003700">
    <property type="term" value="F:DNA-binding transcription factor activity"/>
    <property type="evidence" value="ECO:0007669"/>
    <property type="project" value="InterPro"/>
</dbReference>
<keyword evidence="1" id="KW-0238">DNA-binding</keyword>
<evidence type="ECO:0000259" key="3">
    <source>
        <dbReference type="PROSITE" id="PS50937"/>
    </source>
</evidence>
<name>A0A7X2XWA9_9LACO</name>
<dbReference type="Gene3D" id="1.10.1660.10">
    <property type="match status" value="1"/>
</dbReference>
<accession>A0A7X2XWA9</accession>
<dbReference type="EMBL" id="WNJO01000006">
    <property type="protein sequence ID" value="MTV82270.1"/>
    <property type="molecule type" value="Genomic_DNA"/>
</dbReference>
<dbReference type="PROSITE" id="PS50937">
    <property type="entry name" value="HTH_MERR_2"/>
    <property type="match status" value="1"/>
</dbReference>
<dbReference type="InterPro" id="IPR000551">
    <property type="entry name" value="MerR-type_HTH_dom"/>
</dbReference>
<dbReference type="CDD" id="cd01109">
    <property type="entry name" value="HTH_YyaN"/>
    <property type="match status" value="1"/>
</dbReference>
<keyword evidence="2" id="KW-0175">Coiled coil</keyword>
<dbReference type="InterPro" id="IPR047057">
    <property type="entry name" value="MerR_fam"/>
</dbReference>
<dbReference type="Pfam" id="PF13411">
    <property type="entry name" value="MerR_1"/>
    <property type="match status" value="1"/>
</dbReference>
<dbReference type="Proteomes" id="UP000466388">
    <property type="component" value="Unassembled WGS sequence"/>
</dbReference>
<feature type="coiled-coil region" evidence="2">
    <location>
        <begin position="95"/>
        <end position="122"/>
    </location>
</feature>
<dbReference type="SMART" id="SM00422">
    <property type="entry name" value="HTH_MERR"/>
    <property type="match status" value="1"/>
</dbReference>
<evidence type="ECO:0000256" key="1">
    <source>
        <dbReference type="ARBA" id="ARBA00023125"/>
    </source>
</evidence>